<keyword evidence="1" id="KW-1133">Transmembrane helix</keyword>
<accession>A0A9P7SR02</accession>
<evidence type="ECO:0000313" key="3">
    <source>
        <dbReference type="EMBL" id="KAG5968160.1"/>
    </source>
</evidence>
<keyword evidence="1" id="KW-0812">Transmembrane</keyword>
<name>A0A9P7SR02_9HYPO</name>
<organism evidence="3 4">
    <name type="scientific">Claviceps arundinis</name>
    <dbReference type="NCBI Taxonomy" id="1623583"/>
    <lineage>
        <taxon>Eukaryota</taxon>
        <taxon>Fungi</taxon>
        <taxon>Dikarya</taxon>
        <taxon>Ascomycota</taxon>
        <taxon>Pezizomycotina</taxon>
        <taxon>Sordariomycetes</taxon>
        <taxon>Hypocreomycetidae</taxon>
        <taxon>Hypocreales</taxon>
        <taxon>Clavicipitaceae</taxon>
        <taxon>Claviceps</taxon>
    </lineage>
</organism>
<evidence type="ECO:0000256" key="1">
    <source>
        <dbReference type="SAM" id="Phobius"/>
    </source>
</evidence>
<feature type="chain" id="PRO_5040417047" evidence="2">
    <location>
        <begin position="21"/>
        <end position="403"/>
    </location>
</feature>
<proteinExistence type="predicted"/>
<dbReference type="Proteomes" id="UP000784919">
    <property type="component" value="Unassembled WGS sequence"/>
</dbReference>
<feature type="signal peptide" evidence="2">
    <location>
        <begin position="1"/>
        <end position="20"/>
    </location>
</feature>
<protein>
    <submittedName>
        <fullName evidence="3">Uncharacterized protein</fullName>
    </submittedName>
</protein>
<dbReference type="AlphaFoldDB" id="A0A9P7SR02"/>
<evidence type="ECO:0000256" key="2">
    <source>
        <dbReference type="SAM" id="SignalP"/>
    </source>
</evidence>
<keyword evidence="1" id="KW-0472">Membrane</keyword>
<evidence type="ECO:0000313" key="4">
    <source>
        <dbReference type="Proteomes" id="UP000784919"/>
    </source>
</evidence>
<keyword evidence="2" id="KW-0732">Signal</keyword>
<reference evidence="3" key="1">
    <citation type="journal article" date="2020" name="bioRxiv">
        <title>Whole genome comparisons of ergot fungi reveals the divergence and evolution of species within the genus Claviceps are the result of varying mechanisms driving genome evolution and host range expansion.</title>
        <authorList>
            <person name="Wyka S.A."/>
            <person name="Mondo S.J."/>
            <person name="Liu M."/>
            <person name="Dettman J."/>
            <person name="Nalam V."/>
            <person name="Broders K.D."/>
        </authorList>
    </citation>
    <scope>NUCLEOTIDE SEQUENCE</scope>
    <source>
        <strain evidence="3">CCC 1102</strain>
    </source>
</reference>
<dbReference type="EMBL" id="SRPS01000109">
    <property type="protein sequence ID" value="KAG5968160.1"/>
    <property type="molecule type" value="Genomic_DNA"/>
</dbReference>
<gene>
    <name evidence="3" type="ORF">E4U56_000442</name>
</gene>
<feature type="transmembrane region" description="Helical" evidence="1">
    <location>
        <begin position="226"/>
        <end position="247"/>
    </location>
</feature>
<comment type="caution">
    <text evidence="3">The sequence shown here is derived from an EMBL/GenBank/DDBJ whole genome shotgun (WGS) entry which is preliminary data.</text>
</comment>
<sequence length="403" mass="43774">MFRIVVAAIVAVLALPATQAILCPAASNCSFHCGNVLDKTSPDDLVCDQRAFSSDPTGQVFAGCVDCQRWSTFHAANDSDAQSMLYNLRYAVSYCLWGKTPANNPKVVDTPCITTKACGPFRDAVEYQNVSSKYDAYEYCDLWPTSDTLDFRGCTDCLQAEGRPYMANFVIALQAGCQQKPSPGMYIGLDGEIFSPTAIRISAPSPTALVDPAWFDQGPLAVGAKVGIAAGCLVVLLMLIGCAIVCNGKRRRRAYLRSIEPKMTNTHTNNINTDNKITINTALGWPSSVSQPPLQGYNDSPLSQRPLREWHNSPLTAQSDTSFSRHFSPYSSQYNSPISAQDAALIQWPPVALTPNQHQPIGAAVTVGDDPVHTWGSPVDAKGKNREESYEMYMVDSRGNGNV</sequence>
<dbReference type="OrthoDB" id="5239590at2759"/>